<keyword evidence="3" id="KW-0378">Hydrolase</keyword>
<dbReference type="InterPro" id="IPR048395">
    <property type="entry name" value="Glyco_hydro_31_C"/>
</dbReference>
<evidence type="ECO:0000256" key="4">
    <source>
        <dbReference type="ARBA" id="ARBA00023136"/>
    </source>
</evidence>
<dbReference type="GO" id="GO:0005975">
    <property type="term" value="P:carbohydrate metabolic process"/>
    <property type="evidence" value="ECO:0007669"/>
    <property type="project" value="InterPro"/>
</dbReference>
<dbReference type="AlphaFoldDB" id="K3X0B7"/>
<feature type="compositionally biased region" description="Basic and acidic residues" evidence="10">
    <location>
        <begin position="1128"/>
        <end position="1138"/>
    </location>
</feature>
<evidence type="ECO:0000259" key="12">
    <source>
        <dbReference type="PROSITE" id="PS51448"/>
    </source>
</evidence>
<comment type="similarity">
    <text evidence="2">Belongs to the glycosyl hydrolase 31 family.</text>
</comment>
<dbReference type="GO" id="GO:0016020">
    <property type="term" value="C:membrane"/>
    <property type="evidence" value="ECO:0007669"/>
    <property type="project" value="UniProtKB-SubCell"/>
</dbReference>
<evidence type="ECO:0000313" key="13">
    <source>
        <dbReference type="EnsemblProtists" id="PYU1_T010666"/>
    </source>
</evidence>
<dbReference type="InParanoid" id="K3X0B7"/>
<dbReference type="SUPFAM" id="SSF51011">
    <property type="entry name" value="Glycosyl hydrolase domain"/>
    <property type="match status" value="1"/>
</dbReference>
<dbReference type="SUPFAM" id="SSF51445">
    <property type="entry name" value="(Trans)glycosidases"/>
    <property type="match status" value="1"/>
</dbReference>
<comment type="caution">
    <text evidence="9">Lacks conserved residue(s) required for the propagation of feature annotation.</text>
</comment>
<dbReference type="SUPFAM" id="SSF74650">
    <property type="entry name" value="Galactose mutarotase-like"/>
    <property type="match status" value="1"/>
</dbReference>
<dbReference type="EnsemblProtists" id="PYU1_T010666">
    <property type="protein sequence ID" value="PYU1_T010666"/>
    <property type="gene ID" value="PYU1_G010643"/>
</dbReference>
<keyword evidence="4 11" id="KW-0472">Membrane</keyword>
<dbReference type="CDD" id="cd00111">
    <property type="entry name" value="Trefoil"/>
    <property type="match status" value="1"/>
</dbReference>
<dbReference type="GO" id="GO:0030246">
    <property type="term" value="F:carbohydrate binding"/>
    <property type="evidence" value="ECO:0007669"/>
    <property type="project" value="InterPro"/>
</dbReference>
<feature type="region of interest" description="Disordered" evidence="10">
    <location>
        <begin position="1090"/>
        <end position="1141"/>
    </location>
</feature>
<evidence type="ECO:0000256" key="2">
    <source>
        <dbReference type="ARBA" id="ARBA00007806"/>
    </source>
</evidence>
<reference evidence="14" key="2">
    <citation type="submission" date="2010-04" db="EMBL/GenBank/DDBJ databases">
        <authorList>
            <person name="Buell R."/>
            <person name="Hamilton J."/>
            <person name="Hostetler J."/>
        </authorList>
    </citation>
    <scope>NUCLEOTIDE SEQUENCE [LARGE SCALE GENOMIC DNA]</scope>
    <source>
        <strain evidence="14">DAOM:BR144</strain>
    </source>
</reference>
<dbReference type="Pfam" id="PF00088">
    <property type="entry name" value="Trefoil"/>
    <property type="match status" value="1"/>
</dbReference>
<dbReference type="InterPro" id="IPR000322">
    <property type="entry name" value="Glyco_hydro_31_TIM"/>
</dbReference>
<dbReference type="Gene3D" id="2.60.40.1180">
    <property type="entry name" value="Golgi alpha-mannosidase II"/>
    <property type="match status" value="2"/>
</dbReference>
<keyword evidence="11" id="KW-0812">Transmembrane</keyword>
<dbReference type="EMBL" id="GL376592">
    <property type="status" value="NOT_ANNOTATED_CDS"/>
    <property type="molecule type" value="Genomic_DNA"/>
</dbReference>
<feature type="compositionally biased region" description="Basic and acidic residues" evidence="10">
    <location>
        <begin position="601"/>
        <end position="615"/>
    </location>
</feature>
<dbReference type="InterPro" id="IPR017853">
    <property type="entry name" value="GH"/>
</dbReference>
<dbReference type="InterPro" id="IPR013780">
    <property type="entry name" value="Glyco_hydro_b"/>
</dbReference>
<dbReference type="PROSITE" id="PS00129">
    <property type="entry name" value="GLYCOSYL_HYDROL_F31_1"/>
    <property type="match status" value="1"/>
</dbReference>
<dbReference type="Pfam" id="PF21365">
    <property type="entry name" value="Glyco_hydro_31_3rd"/>
    <property type="match status" value="1"/>
</dbReference>
<comment type="subcellular location">
    <subcellularLocation>
        <location evidence="1">Membrane</location>
    </subcellularLocation>
</comment>
<dbReference type="VEuPathDB" id="FungiDB:PYU1_G010643"/>
<accession>K3X0B7</accession>
<dbReference type="SUPFAM" id="SSF57492">
    <property type="entry name" value="Trefoil"/>
    <property type="match status" value="1"/>
</dbReference>
<dbReference type="eggNOG" id="KOG1065">
    <property type="taxonomic scope" value="Eukaryota"/>
</dbReference>
<dbReference type="PANTHER" id="PTHR22762">
    <property type="entry name" value="ALPHA-GLUCOSIDASE"/>
    <property type="match status" value="1"/>
</dbReference>
<dbReference type="PROSITE" id="PS51448">
    <property type="entry name" value="P_TREFOIL_2"/>
    <property type="match status" value="2"/>
</dbReference>
<dbReference type="STRING" id="431595.K3X0B7"/>
<reference evidence="14" key="1">
    <citation type="journal article" date="2010" name="Genome Biol.">
        <title>Genome sequence of the necrotrophic plant pathogen Pythium ultimum reveals original pathogenicity mechanisms and effector repertoire.</title>
        <authorList>
            <person name="Levesque C.A."/>
            <person name="Brouwer H."/>
            <person name="Cano L."/>
            <person name="Hamilton J.P."/>
            <person name="Holt C."/>
            <person name="Huitema E."/>
            <person name="Raffaele S."/>
            <person name="Robideau G.P."/>
            <person name="Thines M."/>
            <person name="Win J."/>
            <person name="Zerillo M.M."/>
            <person name="Beakes G.W."/>
            <person name="Boore J.L."/>
            <person name="Busam D."/>
            <person name="Dumas B."/>
            <person name="Ferriera S."/>
            <person name="Fuerstenberg S.I."/>
            <person name="Gachon C.M."/>
            <person name="Gaulin E."/>
            <person name="Govers F."/>
            <person name="Grenville-Briggs L."/>
            <person name="Horner N."/>
            <person name="Hostetler J."/>
            <person name="Jiang R.H."/>
            <person name="Johnson J."/>
            <person name="Krajaejun T."/>
            <person name="Lin H."/>
            <person name="Meijer H.J."/>
            <person name="Moore B."/>
            <person name="Morris P."/>
            <person name="Phuntmart V."/>
            <person name="Puiu D."/>
            <person name="Shetty J."/>
            <person name="Stajich J.E."/>
            <person name="Tripathy S."/>
            <person name="Wawra S."/>
            <person name="van West P."/>
            <person name="Whitty B.R."/>
            <person name="Coutinho P.M."/>
            <person name="Henrissat B."/>
            <person name="Martin F."/>
            <person name="Thomas P.D."/>
            <person name="Tyler B.M."/>
            <person name="De Vries R.P."/>
            <person name="Kamoun S."/>
            <person name="Yandell M."/>
            <person name="Tisserat N."/>
            <person name="Buell C.R."/>
        </authorList>
    </citation>
    <scope>NUCLEOTIDE SEQUENCE</scope>
    <source>
        <strain evidence="14">DAOM:BR144</strain>
    </source>
</reference>
<feature type="domain" description="P-type" evidence="12">
    <location>
        <begin position="11"/>
        <end position="59"/>
    </location>
</feature>
<keyword evidence="14" id="KW-1185">Reference proteome</keyword>
<evidence type="ECO:0000256" key="8">
    <source>
        <dbReference type="ARBA" id="ARBA00041343"/>
    </source>
</evidence>
<dbReference type="InterPro" id="IPR044913">
    <property type="entry name" value="P_trefoil_dom_sf"/>
</dbReference>
<organism evidence="13 14">
    <name type="scientific">Globisporangium ultimum (strain ATCC 200006 / CBS 805.95 / DAOM BR144)</name>
    <name type="common">Pythium ultimum</name>
    <dbReference type="NCBI Taxonomy" id="431595"/>
    <lineage>
        <taxon>Eukaryota</taxon>
        <taxon>Sar</taxon>
        <taxon>Stramenopiles</taxon>
        <taxon>Oomycota</taxon>
        <taxon>Peronosporomycetes</taxon>
        <taxon>Pythiales</taxon>
        <taxon>Pythiaceae</taxon>
        <taxon>Globisporangium</taxon>
    </lineage>
</organism>
<feature type="compositionally biased region" description="Gly residues" evidence="10">
    <location>
        <begin position="1098"/>
        <end position="1107"/>
    </location>
</feature>
<evidence type="ECO:0000256" key="7">
    <source>
        <dbReference type="ARBA" id="ARBA00023295"/>
    </source>
</evidence>
<keyword evidence="7" id="KW-0326">Glycosidase</keyword>
<dbReference type="InterPro" id="IPR011013">
    <property type="entry name" value="Gal_mutarotase_sf_dom"/>
</dbReference>
<evidence type="ECO:0000256" key="3">
    <source>
        <dbReference type="ARBA" id="ARBA00022801"/>
    </source>
</evidence>
<dbReference type="Gene3D" id="4.10.110.10">
    <property type="entry name" value="Spasmolytic Protein, domain 1"/>
    <property type="match status" value="1"/>
</dbReference>
<evidence type="ECO:0000256" key="6">
    <source>
        <dbReference type="ARBA" id="ARBA00023180"/>
    </source>
</evidence>
<proteinExistence type="inferred from homology"/>
<feature type="domain" description="P-type" evidence="12">
    <location>
        <begin position="66"/>
        <end position="112"/>
    </location>
</feature>
<keyword evidence="11" id="KW-1133">Transmembrane helix</keyword>
<keyword evidence="5 9" id="KW-1015">Disulfide bond</keyword>
<dbReference type="PANTHER" id="PTHR22762:SF133">
    <property type="entry name" value="P-TYPE DOMAIN-CONTAINING PROTEIN"/>
    <property type="match status" value="1"/>
</dbReference>
<dbReference type="InterPro" id="IPR030458">
    <property type="entry name" value="Glyco_hydro_31_AS"/>
</dbReference>
<reference evidence="13" key="3">
    <citation type="submission" date="2015-02" db="UniProtKB">
        <authorList>
            <consortium name="EnsemblProtists"/>
        </authorList>
    </citation>
    <scope>IDENTIFICATION</scope>
    <source>
        <strain evidence="13">DAOM BR144</strain>
    </source>
</reference>
<feature type="region of interest" description="Disordered" evidence="10">
    <location>
        <begin position="601"/>
        <end position="633"/>
    </location>
</feature>
<dbReference type="Gene3D" id="2.60.40.1760">
    <property type="entry name" value="glycosyl hydrolase (family 31)"/>
    <property type="match status" value="1"/>
</dbReference>
<dbReference type="Pfam" id="PF01055">
    <property type="entry name" value="Glyco_hydro_31_2nd"/>
    <property type="match status" value="1"/>
</dbReference>
<dbReference type="OMA" id="CVRWHQA"/>
<feature type="transmembrane region" description="Helical" evidence="11">
    <location>
        <begin position="1147"/>
        <end position="1171"/>
    </location>
</feature>
<dbReference type="Pfam" id="PF13802">
    <property type="entry name" value="Gal_mutarotas_2"/>
    <property type="match status" value="1"/>
</dbReference>
<keyword evidence="6" id="KW-0325">Glycoprotein</keyword>
<dbReference type="InterPro" id="IPR000519">
    <property type="entry name" value="P_trefoil_dom"/>
</dbReference>
<dbReference type="Gene3D" id="3.20.20.80">
    <property type="entry name" value="Glycosidases"/>
    <property type="match status" value="1"/>
</dbReference>
<dbReference type="InterPro" id="IPR025887">
    <property type="entry name" value="Glyco_hydro_31_N_dom"/>
</dbReference>
<evidence type="ECO:0000256" key="11">
    <source>
        <dbReference type="SAM" id="Phobius"/>
    </source>
</evidence>
<evidence type="ECO:0000313" key="14">
    <source>
        <dbReference type="Proteomes" id="UP000019132"/>
    </source>
</evidence>
<evidence type="ECO:0000256" key="1">
    <source>
        <dbReference type="ARBA" id="ARBA00004370"/>
    </source>
</evidence>
<evidence type="ECO:0000256" key="5">
    <source>
        <dbReference type="ARBA" id="ARBA00023157"/>
    </source>
</evidence>
<dbReference type="HOGENOM" id="CLU_000631_11_2_1"/>
<evidence type="ECO:0000256" key="10">
    <source>
        <dbReference type="SAM" id="MobiDB-lite"/>
    </source>
</evidence>
<protein>
    <recommendedName>
        <fullName evidence="8">Maltase</fullName>
    </recommendedName>
</protein>
<dbReference type="CDD" id="cd14752">
    <property type="entry name" value="GH31_N"/>
    <property type="match status" value="1"/>
</dbReference>
<dbReference type="GO" id="GO:0004553">
    <property type="term" value="F:hydrolase activity, hydrolyzing O-glycosyl compounds"/>
    <property type="evidence" value="ECO:0007669"/>
    <property type="project" value="InterPro"/>
</dbReference>
<feature type="disulfide bond" evidence="9">
    <location>
        <begin position="38"/>
        <end position="55"/>
    </location>
</feature>
<evidence type="ECO:0000256" key="9">
    <source>
        <dbReference type="PROSITE-ProRule" id="PRU00779"/>
    </source>
</evidence>
<dbReference type="Proteomes" id="UP000019132">
    <property type="component" value="Unassembled WGS sequence"/>
</dbReference>
<sequence>MVASDVEVAASQCPTNPSDRIDCYPPVANFPNVTEEACVAQGCCWQLLNNGGIPCAYTALGRPNDARCAVVPRASRMECHNPRFFNAFKDRATCHDVGCCFDDHEEMCYQPFFEGYELITLDETESGWRGTLVLRRLARGPFGNDAPLLVLHVVRETTHRVRVRITDPAFFRYEVSDLVATNGGDDDDDVTSKYPNETSCDYKVHFTDRPFGVAVTRRETGELLFNSTPPIEREASFNGLVFENQYLEISTQLEHTVDDDDEDEGPALYGLGERVAPFQLGADTKGDHYPMFARDQPADTPHTRDGGDNLYGVHPFYLQLEGASGRSHGVFLRSSNAMEVITQRDALTYRTTGGVLDLIVFAGPTPRDVISQYTEVVGRPEMPPYWALGYHLGQWGVESVTESMELVAAMRAQGIPLDALWQDIDYMKDRQAFTLDEQHFPVDTLKAFVNDLHFHDQYYVALQTPAISTERRDDHDHTTTEQKHALVSLSNGLDTMDPDRAPANASNLSNPLMLAREMHVFVRGTQGEELAEKYLWSGWSGFIDFFHPNASQYWYEQLAAFHDLVAFDGLWIDMNEPSSTCDFAFSNDANACPKHALGRETKQELAEDNDSKDSEVTFESVSTGPTAAGDGGFIRSNDIAFPFDPYRQPFAPGQNTQTRGGHGNLNSATLPMAALHYNSLHYNVHSLYGHATAKTTRHGLNHVLGKRSVLLSRSTYAGSGQYGGHWLGANAATWDNLRLSIAGVLQMNLLGIPLVGPNVCGYKLNATQELCVRWHQAASFFPLMRNHARKDTLGQAPVDFDGDAVNIMRDTLLRRYQYLPYMYTQFYYAHINGIPVTRSLALEFPDDVHARRIEHQYLLGSGLMVSPVVHENAISTRVYFPNATWYNIDTGKLLMDSSRGSNDKNEQARTLHLLTPLHQLQVHVRGGYIVPMQHPATTTTRSRHGAFTLVVALDTSQRHPDAYGELYVDDGDSLASIEEGRFSMMHFAAVQSAHNRIEFKCFVTTHGYDGPEMHVHLAQIRVYGVGQEFRANSSLRATMALGTRESDNTTDTAAIRREQRVQGDYFANAKMLVISDLKVPIGQDFHVRVNAHPASPEGGSGQGGAAPTGGDHDENGDEQVGSKQRGHGKGDGEKEGGQQHKRATSSYSVLAIIGTVVGVVFLVGLVIVCVMQRRRAGNSGYEPLA</sequence>
<name>K3X0B7_GLOUD</name>